<dbReference type="InterPro" id="IPR014284">
    <property type="entry name" value="RNA_pol_sigma-70_dom"/>
</dbReference>
<evidence type="ECO:0000313" key="7">
    <source>
        <dbReference type="EMBL" id="GAA4033723.1"/>
    </source>
</evidence>
<dbReference type="InterPro" id="IPR013324">
    <property type="entry name" value="RNA_pol_sigma_r3/r4-like"/>
</dbReference>
<dbReference type="EMBL" id="BAABCR010000015">
    <property type="protein sequence ID" value="GAA4033723.1"/>
    <property type="molecule type" value="Genomic_DNA"/>
</dbReference>
<evidence type="ECO:0000256" key="1">
    <source>
        <dbReference type="ARBA" id="ARBA00010641"/>
    </source>
</evidence>
<keyword evidence="3" id="KW-0731">Sigma factor</keyword>
<dbReference type="SUPFAM" id="SSF88946">
    <property type="entry name" value="Sigma2 domain of RNA polymerase sigma factors"/>
    <property type="match status" value="1"/>
</dbReference>
<comment type="caution">
    <text evidence="7">The sequence shown here is derived from an EMBL/GenBank/DDBJ whole genome shotgun (WGS) entry which is preliminary data.</text>
</comment>
<evidence type="ECO:0000259" key="5">
    <source>
        <dbReference type="Pfam" id="PF04542"/>
    </source>
</evidence>
<feature type="domain" description="RNA polymerase sigma factor 70 region 4 type 2" evidence="6">
    <location>
        <begin position="112"/>
        <end position="162"/>
    </location>
</feature>
<keyword evidence="8" id="KW-1185">Reference proteome</keyword>
<dbReference type="Proteomes" id="UP001500968">
    <property type="component" value="Unassembled WGS sequence"/>
</dbReference>
<dbReference type="Gene3D" id="1.10.1740.10">
    <property type="match status" value="1"/>
</dbReference>
<dbReference type="SUPFAM" id="SSF88659">
    <property type="entry name" value="Sigma3 and sigma4 domains of RNA polymerase sigma factors"/>
    <property type="match status" value="1"/>
</dbReference>
<evidence type="ECO:0000259" key="6">
    <source>
        <dbReference type="Pfam" id="PF08281"/>
    </source>
</evidence>
<dbReference type="CDD" id="cd06171">
    <property type="entry name" value="Sigma70_r4"/>
    <property type="match status" value="1"/>
</dbReference>
<evidence type="ECO:0000256" key="2">
    <source>
        <dbReference type="ARBA" id="ARBA00023015"/>
    </source>
</evidence>
<comment type="similarity">
    <text evidence="1">Belongs to the sigma-70 factor family. ECF subfamily.</text>
</comment>
<dbReference type="InterPro" id="IPR007627">
    <property type="entry name" value="RNA_pol_sigma70_r2"/>
</dbReference>
<dbReference type="InterPro" id="IPR036388">
    <property type="entry name" value="WH-like_DNA-bd_sf"/>
</dbReference>
<evidence type="ECO:0000256" key="3">
    <source>
        <dbReference type="ARBA" id="ARBA00023082"/>
    </source>
</evidence>
<protein>
    <submittedName>
        <fullName evidence="7">Sigma-70 family RNA polymerase sigma factor</fullName>
    </submittedName>
</protein>
<reference evidence="8" key="1">
    <citation type="journal article" date="2019" name="Int. J. Syst. Evol. Microbiol.">
        <title>The Global Catalogue of Microorganisms (GCM) 10K type strain sequencing project: providing services to taxonomists for standard genome sequencing and annotation.</title>
        <authorList>
            <consortium name="The Broad Institute Genomics Platform"/>
            <consortium name="The Broad Institute Genome Sequencing Center for Infectious Disease"/>
            <person name="Wu L."/>
            <person name="Ma J."/>
        </authorList>
    </citation>
    <scope>NUCLEOTIDE SEQUENCE [LARGE SCALE GENOMIC DNA]</scope>
    <source>
        <strain evidence="8">JCM 17064</strain>
    </source>
</reference>
<dbReference type="InterPro" id="IPR013249">
    <property type="entry name" value="RNA_pol_sigma70_r4_t2"/>
</dbReference>
<keyword evidence="4" id="KW-0804">Transcription</keyword>
<gene>
    <name evidence="7" type="ORF">GCM10022386_17860</name>
</gene>
<dbReference type="RefSeq" id="WP_290874214.1">
    <property type="nucleotide sequence ID" value="NZ_BAABCR010000015.1"/>
</dbReference>
<organism evidence="7 8">
    <name type="scientific">Flavobacterium cheonhonense</name>
    <dbReference type="NCBI Taxonomy" id="706185"/>
    <lineage>
        <taxon>Bacteria</taxon>
        <taxon>Pseudomonadati</taxon>
        <taxon>Bacteroidota</taxon>
        <taxon>Flavobacteriia</taxon>
        <taxon>Flavobacteriales</taxon>
        <taxon>Flavobacteriaceae</taxon>
        <taxon>Flavobacterium</taxon>
    </lineage>
</organism>
<dbReference type="PANTHER" id="PTHR43133">
    <property type="entry name" value="RNA POLYMERASE ECF-TYPE SIGMA FACTO"/>
    <property type="match status" value="1"/>
</dbReference>
<dbReference type="NCBIfam" id="TIGR02937">
    <property type="entry name" value="sigma70-ECF"/>
    <property type="match status" value="1"/>
</dbReference>
<dbReference type="Gene3D" id="1.10.10.10">
    <property type="entry name" value="Winged helix-like DNA-binding domain superfamily/Winged helix DNA-binding domain"/>
    <property type="match status" value="1"/>
</dbReference>
<evidence type="ECO:0000256" key="4">
    <source>
        <dbReference type="ARBA" id="ARBA00023163"/>
    </source>
</evidence>
<proteinExistence type="inferred from homology"/>
<dbReference type="Pfam" id="PF04542">
    <property type="entry name" value="Sigma70_r2"/>
    <property type="match status" value="1"/>
</dbReference>
<dbReference type="Pfam" id="PF08281">
    <property type="entry name" value="Sigma70_r4_2"/>
    <property type="match status" value="1"/>
</dbReference>
<dbReference type="InterPro" id="IPR013325">
    <property type="entry name" value="RNA_pol_sigma_r2"/>
</dbReference>
<accession>A0ABP7TZS2</accession>
<dbReference type="PANTHER" id="PTHR43133:SF46">
    <property type="entry name" value="RNA POLYMERASE SIGMA-70 FACTOR ECF SUBFAMILY"/>
    <property type="match status" value="1"/>
</dbReference>
<evidence type="ECO:0000313" key="8">
    <source>
        <dbReference type="Proteomes" id="UP001500968"/>
    </source>
</evidence>
<feature type="domain" description="RNA polymerase sigma-70 region 2" evidence="5">
    <location>
        <begin position="21"/>
        <end position="87"/>
    </location>
</feature>
<name>A0ABP7TZS2_9FLAO</name>
<keyword evidence="2" id="KW-0805">Transcription regulation</keyword>
<sequence>MDLKELINDCKNNNRKAQEQLYRLYSGKLFAVCLKYSRNYAEAQDNLQDGFLIIFQKIGQYSFKGSFDGWLKRVMINNVLQQYRQQTFLSLVNEDIAEDYEIELDDDDISLDYLLKIIQELPDRYRLVFNLYVIDGYSHAEIAEMLNINIGTSKSNLARGRMILKEKIEQLKNEETNKFPSAK</sequence>
<dbReference type="InterPro" id="IPR039425">
    <property type="entry name" value="RNA_pol_sigma-70-like"/>
</dbReference>